<dbReference type="Proteomes" id="UP001179181">
    <property type="component" value="Unassembled WGS sequence"/>
</dbReference>
<gene>
    <name evidence="1" type="ORF">FHS68_002634</name>
</gene>
<evidence type="ECO:0000313" key="2">
    <source>
        <dbReference type="Proteomes" id="UP001179181"/>
    </source>
</evidence>
<evidence type="ECO:0000313" key="1">
    <source>
        <dbReference type="EMBL" id="NIJ53464.1"/>
    </source>
</evidence>
<name>A0ABX0UKD7_9BACT</name>
<comment type="caution">
    <text evidence="1">The sequence shown here is derived from an EMBL/GenBank/DDBJ whole genome shotgun (WGS) entry which is preliminary data.</text>
</comment>
<reference evidence="1 2" key="1">
    <citation type="submission" date="2020-03" db="EMBL/GenBank/DDBJ databases">
        <title>Genomic Encyclopedia of Type Strains, Phase IV (KMG-IV): sequencing the most valuable type-strain genomes for metagenomic binning, comparative biology and taxonomic classification.</title>
        <authorList>
            <person name="Goeker M."/>
        </authorList>
    </citation>
    <scope>NUCLEOTIDE SEQUENCE [LARGE SCALE GENOMIC DNA]</scope>
    <source>
        <strain evidence="1 2">DSM 102865</strain>
    </source>
</reference>
<proteinExistence type="predicted"/>
<keyword evidence="2" id="KW-1185">Reference proteome</keyword>
<dbReference type="EMBL" id="JAASQJ010000002">
    <property type="protein sequence ID" value="NIJ53464.1"/>
    <property type="molecule type" value="Genomic_DNA"/>
</dbReference>
<sequence length="36" mass="4073">MDSDMQLKGLLGRDTMKINGLIPHFLRSKVENLTSI</sequence>
<organism evidence="1 2">
    <name type="scientific">Dyadobacter arcticus</name>
    <dbReference type="NCBI Taxonomy" id="1078754"/>
    <lineage>
        <taxon>Bacteria</taxon>
        <taxon>Pseudomonadati</taxon>
        <taxon>Bacteroidota</taxon>
        <taxon>Cytophagia</taxon>
        <taxon>Cytophagales</taxon>
        <taxon>Spirosomataceae</taxon>
        <taxon>Dyadobacter</taxon>
    </lineage>
</organism>
<accession>A0ABX0UKD7</accession>
<protein>
    <submittedName>
        <fullName evidence="1">Uncharacterized protein</fullName>
    </submittedName>
</protein>